<dbReference type="EMBL" id="ML014250">
    <property type="protein sequence ID" value="RKO99887.1"/>
    <property type="molecule type" value="Genomic_DNA"/>
</dbReference>
<evidence type="ECO:0000313" key="1">
    <source>
        <dbReference type="EMBL" id="RKO99887.1"/>
    </source>
</evidence>
<protein>
    <submittedName>
        <fullName evidence="1">Uncharacterized protein</fullName>
    </submittedName>
</protein>
<dbReference type="Proteomes" id="UP000274922">
    <property type="component" value="Unassembled WGS sequence"/>
</dbReference>
<reference evidence="2" key="1">
    <citation type="journal article" date="2018" name="Nat. Microbiol.">
        <title>Leveraging single-cell genomics to expand the fungal tree of life.</title>
        <authorList>
            <person name="Ahrendt S.R."/>
            <person name="Quandt C.A."/>
            <person name="Ciobanu D."/>
            <person name="Clum A."/>
            <person name="Salamov A."/>
            <person name="Andreopoulos B."/>
            <person name="Cheng J.F."/>
            <person name="Woyke T."/>
            <person name="Pelin A."/>
            <person name="Henrissat B."/>
            <person name="Reynolds N.K."/>
            <person name="Benny G.L."/>
            <person name="Smith M.E."/>
            <person name="James T.Y."/>
            <person name="Grigoriev I.V."/>
        </authorList>
    </citation>
    <scope>NUCLEOTIDE SEQUENCE [LARGE SCALE GENOMIC DNA]</scope>
    <source>
        <strain evidence="2">ATCC 52028</strain>
    </source>
</reference>
<evidence type="ECO:0000313" key="2">
    <source>
        <dbReference type="Proteomes" id="UP000274922"/>
    </source>
</evidence>
<dbReference type="AlphaFoldDB" id="A0A4P9X493"/>
<name>A0A4P9X493_9FUNG</name>
<keyword evidence="2" id="KW-1185">Reference proteome</keyword>
<proteinExistence type="predicted"/>
<accession>A0A4P9X493</accession>
<sequence>RQIVTFVGAAPAWTEAGHTAQAMARLTDAQTARINPSTGRPGRYRFRVRVSDGDDLYIAYDTPEEYRGLRDFSQTYVWNAALGVFTDRYPHAGVAG</sequence>
<feature type="non-terminal residue" evidence="1">
    <location>
        <position position="1"/>
    </location>
</feature>
<organism evidence="1 2">
    <name type="scientific">Caulochytrium protostelioides</name>
    <dbReference type="NCBI Taxonomy" id="1555241"/>
    <lineage>
        <taxon>Eukaryota</taxon>
        <taxon>Fungi</taxon>
        <taxon>Fungi incertae sedis</taxon>
        <taxon>Chytridiomycota</taxon>
        <taxon>Chytridiomycota incertae sedis</taxon>
        <taxon>Chytridiomycetes</taxon>
        <taxon>Caulochytriales</taxon>
        <taxon>Caulochytriaceae</taxon>
        <taxon>Caulochytrium</taxon>
    </lineage>
</organism>
<gene>
    <name evidence="1" type="ORF">CXG81DRAFT_27395</name>
</gene>